<dbReference type="SMART" id="SM00382">
    <property type="entry name" value="AAA"/>
    <property type="match status" value="1"/>
</dbReference>
<dbReference type="GO" id="GO:0005524">
    <property type="term" value="F:ATP binding"/>
    <property type="evidence" value="ECO:0007669"/>
    <property type="project" value="InterPro"/>
</dbReference>
<dbReference type="PANTHER" id="PTHR46411:SF4">
    <property type="entry name" value="AAA+ ATPASE DOMAIN-CONTAINING PROTEIN"/>
    <property type="match status" value="1"/>
</dbReference>
<sequence>MTKESLQDQQQLYVHKGPVFGVVDVDFTAETKDTRKDEQIAGAAQVSESKDARKDEQQSTEAGEGASLSLPPSVQRRGNSFIRIYSRSIINALQSTVNYYPGQDLVSRPVEIQWPYAILWHHWKELKHFQAQFAQSEQSGGATECSVKETYRHLDLLFDFLDKKLGQDVREEYARWAQPVPKASFPMLWLLLKPGIDIYERDEESGDMEPFVLSSVVFTPFDNSWDDYRLYTWYLENDATSIRPSSTHGSIDSYQGEKPIHELIRFPCEYLPDHAARKAELIKRGKLYASLQQKKLVYFDGKNTQTPPRPFKGYVMNTDSATSKSIAKNDSHPKAKVWSADYVDEKGKGLVLLLHGKPGVGKTYTAECMAHVLKRPLLSITCADIGVDPSQVEPNLRTWFNRARRWDAVLLIDEADVYFESRQTQDLNRNNLVASFLRAIEYYDGILFLTTNRVGTSDEAVWSRIHATLYYDSFSDEQRQKIWNTYFDKLEEERGEEIRVMESAKEYVQTNKEVQALEWNGRQIRNAFQIAVNLAQADESRDSKGRFQVKRDHIKVTVDLLKDFGSYMLKTQTMSPSKNAEVAKLRFDAFNATSNPDESPF</sequence>
<dbReference type="InterPro" id="IPR003959">
    <property type="entry name" value="ATPase_AAA_core"/>
</dbReference>
<keyword evidence="4" id="KW-1185">Reference proteome</keyword>
<dbReference type="InterPro" id="IPR003593">
    <property type="entry name" value="AAA+_ATPase"/>
</dbReference>
<accession>A0A9W9C156</accession>
<dbReference type="Gene3D" id="3.40.50.300">
    <property type="entry name" value="P-loop containing nucleotide triphosphate hydrolases"/>
    <property type="match status" value="1"/>
</dbReference>
<gene>
    <name evidence="3" type="ORF">N0V87_005139</name>
</gene>
<dbReference type="Pfam" id="PF22942">
    <property type="entry name" value="DUF7025"/>
    <property type="match status" value="1"/>
</dbReference>
<feature type="domain" description="AAA+ ATPase" evidence="2">
    <location>
        <begin position="348"/>
        <end position="475"/>
    </location>
</feature>
<organism evidence="3 4">
    <name type="scientific">Didymella glomerata</name>
    <dbReference type="NCBI Taxonomy" id="749621"/>
    <lineage>
        <taxon>Eukaryota</taxon>
        <taxon>Fungi</taxon>
        <taxon>Dikarya</taxon>
        <taxon>Ascomycota</taxon>
        <taxon>Pezizomycotina</taxon>
        <taxon>Dothideomycetes</taxon>
        <taxon>Pleosporomycetidae</taxon>
        <taxon>Pleosporales</taxon>
        <taxon>Pleosporineae</taxon>
        <taxon>Didymellaceae</taxon>
        <taxon>Didymella</taxon>
    </lineage>
</organism>
<dbReference type="OrthoDB" id="10042665at2759"/>
<comment type="caution">
    <text evidence="3">The sequence shown here is derived from an EMBL/GenBank/DDBJ whole genome shotgun (WGS) entry which is preliminary data.</text>
</comment>
<dbReference type="AlphaFoldDB" id="A0A9W9C156"/>
<feature type="region of interest" description="Disordered" evidence="1">
    <location>
        <begin position="31"/>
        <end position="72"/>
    </location>
</feature>
<dbReference type="Pfam" id="PF00004">
    <property type="entry name" value="AAA"/>
    <property type="match status" value="1"/>
</dbReference>
<evidence type="ECO:0000313" key="3">
    <source>
        <dbReference type="EMBL" id="KAJ4336748.1"/>
    </source>
</evidence>
<feature type="compositionally biased region" description="Basic and acidic residues" evidence="1">
    <location>
        <begin position="48"/>
        <end position="57"/>
    </location>
</feature>
<dbReference type="EMBL" id="JAPEUV010000045">
    <property type="protein sequence ID" value="KAJ4336748.1"/>
    <property type="molecule type" value="Genomic_DNA"/>
</dbReference>
<dbReference type="PANTHER" id="PTHR46411">
    <property type="entry name" value="FAMILY ATPASE, PUTATIVE-RELATED"/>
    <property type="match status" value="1"/>
</dbReference>
<dbReference type="InterPro" id="IPR054289">
    <property type="entry name" value="DUF7025"/>
</dbReference>
<protein>
    <recommendedName>
        <fullName evidence="2">AAA+ ATPase domain-containing protein</fullName>
    </recommendedName>
</protein>
<name>A0A9W9C156_9PLEO</name>
<dbReference type="CDD" id="cd19481">
    <property type="entry name" value="RecA-like_protease"/>
    <property type="match status" value="1"/>
</dbReference>
<evidence type="ECO:0000259" key="2">
    <source>
        <dbReference type="SMART" id="SM00382"/>
    </source>
</evidence>
<dbReference type="SUPFAM" id="SSF52540">
    <property type="entry name" value="P-loop containing nucleoside triphosphate hydrolases"/>
    <property type="match status" value="1"/>
</dbReference>
<dbReference type="Pfam" id="PF23232">
    <property type="entry name" value="AAA_lid_13"/>
    <property type="match status" value="1"/>
</dbReference>
<proteinExistence type="predicted"/>
<dbReference type="Proteomes" id="UP001140562">
    <property type="component" value="Unassembled WGS sequence"/>
</dbReference>
<evidence type="ECO:0000256" key="1">
    <source>
        <dbReference type="SAM" id="MobiDB-lite"/>
    </source>
</evidence>
<dbReference type="GO" id="GO:0016887">
    <property type="term" value="F:ATP hydrolysis activity"/>
    <property type="evidence" value="ECO:0007669"/>
    <property type="project" value="InterPro"/>
</dbReference>
<dbReference type="InterPro" id="IPR056599">
    <property type="entry name" value="AAA_lid_fung"/>
</dbReference>
<evidence type="ECO:0000313" key="4">
    <source>
        <dbReference type="Proteomes" id="UP001140562"/>
    </source>
</evidence>
<reference evidence="3" key="1">
    <citation type="submission" date="2022-10" db="EMBL/GenBank/DDBJ databases">
        <title>Tapping the CABI collections for fungal endophytes: first genome assemblies for Collariella, Neodidymelliopsis, Ascochyta clinopodiicola, Didymella pomorum, Didymosphaeria variabile, Neocosmospora piperis and Neocucurbitaria cava.</title>
        <authorList>
            <person name="Hill R."/>
        </authorList>
    </citation>
    <scope>NUCLEOTIDE SEQUENCE</scope>
    <source>
        <strain evidence="3">IMI 360193</strain>
    </source>
</reference>
<dbReference type="InterPro" id="IPR027417">
    <property type="entry name" value="P-loop_NTPase"/>
</dbReference>